<sequence length="105" mass="11516">MKYFWVGIYIVLSMQIAGHAHARIVDTIQIAETEAIDTGAHGTELTSDNQLAKWSQAADTHSAPQTQNTLTTTANTDKNMPEPEIFLLIGLGVLVLIGKGFHRNR</sequence>
<feature type="chain" id="PRO_5019192611" description="PEP-CTERM protein-sorting domain-containing protein" evidence="2">
    <location>
        <begin position="23"/>
        <end position="105"/>
    </location>
</feature>
<dbReference type="KEGG" id="iod:EJO50_07215"/>
<keyword evidence="4" id="KW-1185">Reference proteome</keyword>
<proteinExistence type="predicted"/>
<keyword evidence="1" id="KW-0472">Membrane</keyword>
<keyword evidence="2" id="KW-0732">Signal</keyword>
<dbReference type="AlphaFoldDB" id="A0A3S8ZS58"/>
<keyword evidence="1" id="KW-1133">Transmembrane helix</keyword>
<evidence type="ECO:0000256" key="1">
    <source>
        <dbReference type="SAM" id="Phobius"/>
    </source>
</evidence>
<evidence type="ECO:0008006" key="5">
    <source>
        <dbReference type="Google" id="ProtNLM"/>
    </source>
</evidence>
<evidence type="ECO:0000256" key="2">
    <source>
        <dbReference type="SAM" id="SignalP"/>
    </source>
</evidence>
<dbReference type="OrthoDB" id="8593718at2"/>
<feature type="transmembrane region" description="Helical" evidence="1">
    <location>
        <begin position="85"/>
        <end position="102"/>
    </location>
</feature>
<keyword evidence="1" id="KW-0812">Transmembrane</keyword>
<dbReference type="EMBL" id="CP034433">
    <property type="protein sequence ID" value="AZN36294.1"/>
    <property type="molecule type" value="Genomic_DNA"/>
</dbReference>
<accession>A0A3S8ZS58</accession>
<reference evidence="3 4" key="1">
    <citation type="submission" date="2018-12" db="EMBL/GenBank/DDBJ databases">
        <title>Complete genome sequence of Iodobacter sp. H11R3.</title>
        <authorList>
            <person name="Bae J.-W."/>
        </authorList>
    </citation>
    <scope>NUCLEOTIDE SEQUENCE [LARGE SCALE GENOMIC DNA]</scope>
    <source>
        <strain evidence="3 4">H11R3</strain>
    </source>
</reference>
<dbReference type="Proteomes" id="UP000282438">
    <property type="component" value="Chromosome"/>
</dbReference>
<gene>
    <name evidence="3" type="ORF">EJO50_07215</name>
</gene>
<protein>
    <recommendedName>
        <fullName evidence="5">PEP-CTERM protein-sorting domain-containing protein</fullName>
    </recommendedName>
</protein>
<organism evidence="3 4">
    <name type="scientific">Iodobacter ciconiae</name>
    <dbReference type="NCBI Taxonomy" id="2496266"/>
    <lineage>
        <taxon>Bacteria</taxon>
        <taxon>Pseudomonadati</taxon>
        <taxon>Pseudomonadota</taxon>
        <taxon>Betaproteobacteria</taxon>
        <taxon>Neisseriales</taxon>
        <taxon>Chitinibacteraceae</taxon>
        <taxon>Iodobacter</taxon>
    </lineage>
</organism>
<feature type="signal peptide" evidence="2">
    <location>
        <begin position="1"/>
        <end position="22"/>
    </location>
</feature>
<name>A0A3S8ZS58_9NEIS</name>
<evidence type="ECO:0000313" key="3">
    <source>
        <dbReference type="EMBL" id="AZN36294.1"/>
    </source>
</evidence>
<dbReference type="RefSeq" id="WP_125972838.1">
    <property type="nucleotide sequence ID" value="NZ_CP034433.1"/>
</dbReference>
<evidence type="ECO:0000313" key="4">
    <source>
        <dbReference type="Proteomes" id="UP000282438"/>
    </source>
</evidence>